<proteinExistence type="predicted"/>
<dbReference type="InterPro" id="IPR024983">
    <property type="entry name" value="CHAT_dom"/>
</dbReference>
<feature type="domain" description="CHAT" evidence="1">
    <location>
        <begin position="780"/>
        <end position="1060"/>
    </location>
</feature>
<dbReference type="PANTHER" id="PTHR19959:SF119">
    <property type="entry name" value="FUNGAL LIPASE-LIKE DOMAIN-CONTAINING PROTEIN"/>
    <property type="match status" value="1"/>
</dbReference>
<comment type="caution">
    <text evidence="2">The sequence shown here is derived from an EMBL/GenBank/DDBJ whole genome shotgun (WGS) entry which is preliminary data.</text>
</comment>
<reference evidence="2" key="1">
    <citation type="submission" date="2021-01" db="EMBL/GenBank/DDBJ databases">
        <authorList>
            <person name="Kaushik A."/>
        </authorList>
    </citation>
    <scope>NUCLEOTIDE SEQUENCE</scope>
    <source>
        <strain evidence="2">AG3-1AP</strain>
    </source>
</reference>
<dbReference type="Gene3D" id="1.25.40.10">
    <property type="entry name" value="Tetratricopeptide repeat domain"/>
    <property type="match status" value="3"/>
</dbReference>
<dbReference type="InterPro" id="IPR011990">
    <property type="entry name" value="TPR-like_helical_dom_sf"/>
</dbReference>
<dbReference type="PANTHER" id="PTHR19959">
    <property type="entry name" value="KINESIN LIGHT CHAIN"/>
    <property type="match status" value="1"/>
</dbReference>
<dbReference type="OrthoDB" id="9991317at2759"/>
<evidence type="ECO:0000313" key="2">
    <source>
        <dbReference type="EMBL" id="CAE6512201.1"/>
    </source>
</evidence>
<dbReference type="Pfam" id="PF12770">
    <property type="entry name" value="CHAT"/>
    <property type="match status" value="1"/>
</dbReference>
<evidence type="ECO:0000313" key="3">
    <source>
        <dbReference type="Proteomes" id="UP000663831"/>
    </source>
</evidence>
<dbReference type="EMBL" id="CAJMWV010005500">
    <property type="protein sequence ID" value="CAE6512201.1"/>
    <property type="molecule type" value="Genomic_DNA"/>
</dbReference>
<dbReference type="AlphaFoldDB" id="A0A8H3D8A4"/>
<dbReference type="SUPFAM" id="SSF81901">
    <property type="entry name" value="HCP-like"/>
    <property type="match status" value="1"/>
</dbReference>
<sequence length="1060" mass="117527">MEVSHKLEIDKDIQSLNRALSQTADDHPRMPTLLDRLGSAHHERFQILNELEDLEKAIEYRSIALTLTPDTDPGLSELLFTLASAHSQRFQHLGDLHDIEKAIEYGHISIGLGTDSDGDSALPLRLLNLGTSHSMRFERLGEASDLEDAIQYKSRAVALTPIGNTHLPGILNSLGVSHRIRFRRLGDMNELEKAIEYETRALALASNGHPHLPGIFNSLGAAHIDRFERLGELRDLESAIEYQSRALALTPNGHPDLPGRMTNLGMHHRSRFERLGELGDLEDAIKYKTRSVALTPHGNPNLPSRLMNLGLSHRDRFRRLGEPNDVENAIEYQSRALALTPDGHPHLPRIFTNLGASHMDRFDRLDELSDLESAIKYQSQAAALTPDGHPDLPAMITNLGVSCKKRFQRLGELHDLESAIEYQSRALALTPDGHPGLPGRLTNIALSHRNRYKHLDEQDDLEHAIKYESRALALTLDNHPDASKQQFNHAHTYLLYYQKTRDHSHLRHSLDLFRSASQSLSGAPRDKFGNAQTWASIASMHDPGSCIEAYQTAIDLLPQVMWLGVTTNQRYQDLALAGNLAVDAASAAIRSSNHSLALEWLEHTRCVVWNQSLMLRSPVDELQAIHPDLGMRLQTVANQLHSVGLGSREFRTLTSGSLAAEQVAQEHHRLAKEHDELLAGIRKLPGFEEFLRPMKARALVQAARTGPVVMINCHTDHCDALFILPGEETVGHVPLPNFSVQKAQEARHTLESSLRSKGVRERGVKVRQEPGHKYDISSVLATLWHNVVKPILDHLGYTENSSSDTLPHITWCPTSTLSFLPLHAAGDYDQPRSRIFDYVVSSYTPTLTALLASGPDSLSTSCRVLAIGQASTPGHSALPGTARELSCVQVHTSKHSQCSQLMGSQATVTAVLDAMERHDWVHLACHAHQNVSHPTKSGFFLHDGTLDLATINRRSFKRKGLAFLSACQTATGDDRLADESVHLASGMLMAGYSSVIATMWSVHDQDAPLVADKVYARLMQDRRVGNGEAGRALHNAVAILRETVGEQKFERWVPYIHIGS</sequence>
<dbReference type="Proteomes" id="UP000663831">
    <property type="component" value="Unassembled WGS sequence"/>
</dbReference>
<organism evidence="2 3">
    <name type="scientific">Rhizoctonia solani</name>
    <dbReference type="NCBI Taxonomy" id="456999"/>
    <lineage>
        <taxon>Eukaryota</taxon>
        <taxon>Fungi</taxon>
        <taxon>Dikarya</taxon>
        <taxon>Basidiomycota</taxon>
        <taxon>Agaricomycotina</taxon>
        <taxon>Agaricomycetes</taxon>
        <taxon>Cantharellales</taxon>
        <taxon>Ceratobasidiaceae</taxon>
        <taxon>Rhizoctonia</taxon>
    </lineage>
</organism>
<evidence type="ECO:0000259" key="1">
    <source>
        <dbReference type="Pfam" id="PF12770"/>
    </source>
</evidence>
<name>A0A8H3D8A4_9AGAM</name>
<accession>A0A8H3D8A4</accession>
<gene>
    <name evidence="2" type="ORF">RDB_LOCUS132966</name>
</gene>
<protein>
    <recommendedName>
        <fullName evidence="1">CHAT domain-containing protein</fullName>
    </recommendedName>
</protein>